<dbReference type="InterPro" id="IPR029278">
    <property type="entry name" value="Imm26"/>
</dbReference>
<proteinExistence type="predicted"/>
<evidence type="ECO:0000313" key="1">
    <source>
        <dbReference type="EMBL" id="RPF54141.1"/>
    </source>
</evidence>
<accession>A0A3N5CBD6</accession>
<dbReference type="Proteomes" id="UP000276443">
    <property type="component" value="Unassembled WGS sequence"/>
</dbReference>
<dbReference type="RefSeq" id="WP_124220896.1">
    <property type="nucleotide sequence ID" value="NZ_RKRF01000008.1"/>
</dbReference>
<dbReference type="Pfam" id="PF15428">
    <property type="entry name" value="Imm26"/>
    <property type="match status" value="1"/>
</dbReference>
<reference evidence="1 2" key="1">
    <citation type="submission" date="2018-11" db="EMBL/GenBank/DDBJ databases">
        <title>Genomic Encyclopedia of Type Strains, Phase IV (KMG-IV): sequencing the most valuable type-strain genomes for metagenomic binning, comparative biology and taxonomic classification.</title>
        <authorList>
            <person name="Goeker M."/>
        </authorList>
    </citation>
    <scope>NUCLEOTIDE SEQUENCE [LARGE SCALE GENOMIC DNA]</scope>
    <source>
        <strain evidence="1 2">DSM 18090</strain>
    </source>
</reference>
<dbReference type="AlphaFoldDB" id="A0A3N5CBD6"/>
<comment type="caution">
    <text evidence="1">The sequence shown here is derived from an EMBL/GenBank/DDBJ whole genome shotgun (WGS) entry which is preliminary data.</text>
</comment>
<dbReference type="EMBL" id="RKRF01000008">
    <property type="protein sequence ID" value="RPF54141.1"/>
    <property type="molecule type" value="Genomic_DNA"/>
</dbReference>
<dbReference type="OrthoDB" id="2218486at2"/>
<evidence type="ECO:0000313" key="2">
    <source>
        <dbReference type="Proteomes" id="UP000276443"/>
    </source>
</evidence>
<name>A0A3N5CBD6_9BACI</name>
<sequence>MDLIKMKASRKKPKEGDVFVIQPKSSLYVYGKVIRTKISSKNIMVNGWNLIYVYKNVSDVMQMTNNLDANQLLIPPQIVNNQGWLKGYFETIGSLPVTEEDKKVKYGFLDFKTKEYVNEEGKPLGYKPDMWIDYGIGSYGSVASDIRESLD</sequence>
<gene>
    <name evidence="1" type="ORF">EDC24_1331</name>
</gene>
<organism evidence="1 2">
    <name type="scientific">Aquisalibacillus elongatus</name>
    <dbReference type="NCBI Taxonomy" id="485577"/>
    <lineage>
        <taxon>Bacteria</taxon>
        <taxon>Bacillati</taxon>
        <taxon>Bacillota</taxon>
        <taxon>Bacilli</taxon>
        <taxon>Bacillales</taxon>
        <taxon>Bacillaceae</taxon>
        <taxon>Aquisalibacillus</taxon>
    </lineage>
</organism>
<keyword evidence="2" id="KW-1185">Reference proteome</keyword>
<protein>
    <submittedName>
        <fullName evidence="1">Immunity protein 26 of polymorphic toxin system</fullName>
    </submittedName>
</protein>